<dbReference type="PANTHER" id="PTHR43399">
    <property type="entry name" value="SUBTILISIN-RELATED"/>
    <property type="match status" value="1"/>
</dbReference>
<feature type="compositionally biased region" description="Low complexity" evidence="6">
    <location>
        <begin position="333"/>
        <end position="348"/>
    </location>
</feature>
<evidence type="ECO:0000256" key="6">
    <source>
        <dbReference type="SAM" id="MobiDB-lite"/>
    </source>
</evidence>
<evidence type="ECO:0000256" key="4">
    <source>
        <dbReference type="ARBA" id="ARBA00022825"/>
    </source>
</evidence>
<feature type="region of interest" description="Disordered" evidence="6">
    <location>
        <begin position="320"/>
        <end position="351"/>
    </location>
</feature>
<dbReference type="GO" id="GO:0004252">
    <property type="term" value="F:serine-type endopeptidase activity"/>
    <property type="evidence" value="ECO:0007669"/>
    <property type="project" value="UniProtKB-UniRule"/>
</dbReference>
<dbReference type="InterPro" id="IPR036852">
    <property type="entry name" value="Peptidase_S8/S53_dom_sf"/>
</dbReference>
<evidence type="ECO:0000259" key="8">
    <source>
        <dbReference type="Pfam" id="PF00082"/>
    </source>
</evidence>
<keyword evidence="3 5" id="KW-0378">Hydrolase</keyword>
<evidence type="ECO:0000256" key="3">
    <source>
        <dbReference type="ARBA" id="ARBA00022801"/>
    </source>
</evidence>
<feature type="active site" description="Charge relay system" evidence="5">
    <location>
        <position position="100"/>
    </location>
</feature>
<feature type="domain" description="Peptidase S8/S53" evidence="8">
    <location>
        <begin position="56"/>
        <end position="306"/>
    </location>
</feature>
<dbReference type="Proteomes" id="UP000183015">
    <property type="component" value="Unassembled WGS sequence"/>
</dbReference>
<dbReference type="EMBL" id="FOAZ01000005">
    <property type="protein sequence ID" value="SEL01417.1"/>
    <property type="molecule type" value="Genomic_DNA"/>
</dbReference>
<evidence type="ECO:0000313" key="9">
    <source>
        <dbReference type="EMBL" id="SEL01417.1"/>
    </source>
</evidence>
<dbReference type="PRINTS" id="PR00723">
    <property type="entry name" value="SUBTILISIN"/>
</dbReference>
<dbReference type="AlphaFoldDB" id="A0A1H7LST3"/>
<dbReference type="GO" id="GO:0006508">
    <property type="term" value="P:proteolysis"/>
    <property type="evidence" value="ECO:0007669"/>
    <property type="project" value="UniProtKB-KW"/>
</dbReference>
<dbReference type="PROSITE" id="PS51892">
    <property type="entry name" value="SUBTILASE"/>
    <property type="match status" value="1"/>
</dbReference>
<feature type="active site" description="Charge relay system" evidence="5">
    <location>
        <position position="258"/>
    </location>
</feature>
<dbReference type="SUPFAM" id="SSF52743">
    <property type="entry name" value="Subtilisin-like"/>
    <property type="match status" value="1"/>
</dbReference>
<organism evidence="9 10">
    <name type="scientific">Streptacidiphilus jiangxiensis</name>
    <dbReference type="NCBI Taxonomy" id="235985"/>
    <lineage>
        <taxon>Bacteria</taxon>
        <taxon>Bacillati</taxon>
        <taxon>Actinomycetota</taxon>
        <taxon>Actinomycetes</taxon>
        <taxon>Kitasatosporales</taxon>
        <taxon>Streptomycetaceae</taxon>
        <taxon>Streptacidiphilus</taxon>
    </lineage>
</organism>
<name>A0A1H7LST3_STRJI</name>
<evidence type="ECO:0000256" key="2">
    <source>
        <dbReference type="ARBA" id="ARBA00022670"/>
    </source>
</evidence>
<dbReference type="PANTHER" id="PTHR43399:SF4">
    <property type="entry name" value="CELL WALL-ASSOCIATED PROTEASE"/>
    <property type="match status" value="1"/>
</dbReference>
<keyword evidence="10" id="KW-1185">Reference proteome</keyword>
<dbReference type="OrthoDB" id="9798386at2"/>
<evidence type="ECO:0000313" key="10">
    <source>
        <dbReference type="Proteomes" id="UP000183015"/>
    </source>
</evidence>
<dbReference type="InterPro" id="IPR000209">
    <property type="entry name" value="Peptidase_S8/S53_dom"/>
</dbReference>
<dbReference type="InterPro" id="IPR051048">
    <property type="entry name" value="Peptidase_S8/S53_subtilisin"/>
</dbReference>
<dbReference type="STRING" id="235985.SAMN05414137_1054"/>
<gene>
    <name evidence="9" type="ORF">SAMN05414137_1054</name>
</gene>
<protein>
    <submittedName>
        <fullName evidence="9">Type VII secretion-associated serine protease mycosin</fullName>
    </submittedName>
</protein>
<dbReference type="Gene3D" id="3.40.50.200">
    <property type="entry name" value="Peptidase S8/S53 domain"/>
    <property type="match status" value="1"/>
</dbReference>
<evidence type="ECO:0000256" key="7">
    <source>
        <dbReference type="SAM" id="Phobius"/>
    </source>
</evidence>
<evidence type="ECO:0000256" key="5">
    <source>
        <dbReference type="PROSITE-ProRule" id="PRU01240"/>
    </source>
</evidence>
<keyword evidence="7" id="KW-0472">Membrane</keyword>
<reference evidence="10" key="1">
    <citation type="submission" date="2016-10" db="EMBL/GenBank/DDBJ databases">
        <authorList>
            <person name="Varghese N."/>
        </authorList>
    </citation>
    <scope>NUCLEOTIDE SEQUENCE [LARGE SCALE GENOMIC DNA]</scope>
    <source>
        <strain evidence="10">DSM 45096 / BCRC 16803 / CGMCC 4.1857 / CIP 109030 / JCM 12277 / KCTC 19219 / NBRC 100920 / 33214</strain>
    </source>
</reference>
<feature type="active site" description="Charge relay system" evidence="5">
    <location>
        <position position="65"/>
    </location>
</feature>
<evidence type="ECO:0000256" key="1">
    <source>
        <dbReference type="ARBA" id="ARBA00011073"/>
    </source>
</evidence>
<sequence length="389" mass="39712">MLAGKRYALTRAAVITISIITTVTLGNLARADQVREAEWPLNAFHAEKSVWSRSTGRSVVVAVIDQGVRASHQDLNRAVLPGKCFYAPCSPWIDTSVDGHGTAMASLVAGRGHGNSDGEGVVGLAPATRILPLAVNLSSGSNGTQITQAIRFAVDSGASVINMSFGGLTSTDEVQLGVRYAESRDAVIVASAGNFRSPKIEWPAAYPGVVAVGAVDVNGRVWEQSNYGPGLTLVAPGVNIVAAGANSDSEYRLSDGTSDAAAYVSAEAALVRAEYPGLTAGQVVNRMIKSAVNPTGKVHDDHYGYGIIRPDAALTFDIPPGPPEGPLRQVDEAASPSGGAGPVGAVTASGGGRGHGGGGVAVAVGVGAGVVVGVGGLGWMWWRRRKAVG</sequence>
<dbReference type="RefSeq" id="WP_143094285.1">
    <property type="nucleotide sequence ID" value="NZ_BBPN01000065.1"/>
</dbReference>
<keyword evidence="7" id="KW-1133">Transmembrane helix</keyword>
<keyword evidence="7" id="KW-0812">Transmembrane</keyword>
<dbReference type="InterPro" id="IPR015500">
    <property type="entry name" value="Peptidase_S8_subtilisin-rel"/>
</dbReference>
<proteinExistence type="inferred from homology"/>
<keyword evidence="2 5" id="KW-0645">Protease</keyword>
<comment type="similarity">
    <text evidence="1 5">Belongs to the peptidase S8 family.</text>
</comment>
<accession>A0A1H7LST3</accession>
<dbReference type="Pfam" id="PF00082">
    <property type="entry name" value="Peptidase_S8"/>
    <property type="match status" value="1"/>
</dbReference>
<keyword evidence="4 5" id="KW-0720">Serine protease</keyword>
<feature type="transmembrane region" description="Helical" evidence="7">
    <location>
        <begin position="360"/>
        <end position="382"/>
    </location>
</feature>